<dbReference type="EMBL" id="JAHRIN010076471">
    <property type="protein sequence ID" value="MEQ2218098.1"/>
    <property type="molecule type" value="Genomic_DNA"/>
</dbReference>
<reference evidence="1 2" key="1">
    <citation type="submission" date="2021-06" db="EMBL/GenBank/DDBJ databases">
        <authorList>
            <person name="Palmer J.M."/>
        </authorList>
    </citation>
    <scope>NUCLEOTIDE SEQUENCE [LARGE SCALE GENOMIC DNA]</scope>
    <source>
        <strain evidence="1 2">XC_2019</strain>
        <tissue evidence="1">Muscle</tissue>
    </source>
</reference>
<name>A0ABV0SEE7_9TELE</name>
<evidence type="ECO:0000313" key="2">
    <source>
        <dbReference type="Proteomes" id="UP001434883"/>
    </source>
</evidence>
<comment type="caution">
    <text evidence="1">The sequence shown here is derived from an EMBL/GenBank/DDBJ whole genome shotgun (WGS) entry which is preliminary data.</text>
</comment>
<proteinExistence type="predicted"/>
<evidence type="ECO:0000313" key="1">
    <source>
        <dbReference type="EMBL" id="MEQ2218098.1"/>
    </source>
</evidence>
<sequence>MKWRCLMVLVDPNQDTQTAHWDLIFHAEELEFIPVVSALERQQILGYIHQRVVFESRPLLVQLGMGLAQRSITGQTVDASVSQTAWIQVRQKSCPHWSVTGSVKKSWQTGHFKASPTVPMVLLSPVMADFCAQRS</sequence>
<accession>A0ABV0SEE7</accession>
<dbReference type="Proteomes" id="UP001434883">
    <property type="component" value="Unassembled WGS sequence"/>
</dbReference>
<protein>
    <submittedName>
        <fullName evidence="1">Uncharacterized protein</fullName>
    </submittedName>
</protein>
<gene>
    <name evidence="1" type="ORF">XENOCAPTIV_029409</name>
</gene>
<keyword evidence="2" id="KW-1185">Reference proteome</keyword>
<organism evidence="1 2">
    <name type="scientific">Xenoophorus captivus</name>
    <dbReference type="NCBI Taxonomy" id="1517983"/>
    <lineage>
        <taxon>Eukaryota</taxon>
        <taxon>Metazoa</taxon>
        <taxon>Chordata</taxon>
        <taxon>Craniata</taxon>
        <taxon>Vertebrata</taxon>
        <taxon>Euteleostomi</taxon>
        <taxon>Actinopterygii</taxon>
        <taxon>Neopterygii</taxon>
        <taxon>Teleostei</taxon>
        <taxon>Neoteleostei</taxon>
        <taxon>Acanthomorphata</taxon>
        <taxon>Ovalentaria</taxon>
        <taxon>Atherinomorphae</taxon>
        <taxon>Cyprinodontiformes</taxon>
        <taxon>Goodeidae</taxon>
        <taxon>Xenoophorus</taxon>
    </lineage>
</organism>